<evidence type="ECO:0000256" key="2">
    <source>
        <dbReference type="ARBA" id="ARBA00022553"/>
    </source>
</evidence>
<keyword evidence="4" id="KW-0288">FMN</keyword>
<name>A0ABU9GUL6_9GAMM</name>
<dbReference type="InterPro" id="IPR004338">
    <property type="entry name" value="NqrB/RnfD"/>
</dbReference>
<keyword evidence="2" id="KW-0597">Phosphoprotein</keyword>
<keyword evidence="3" id="KW-0285">Flavoprotein</keyword>
<evidence type="ECO:0000256" key="8">
    <source>
        <dbReference type="ARBA" id="ARBA00023136"/>
    </source>
</evidence>
<feature type="transmembrane region" description="Helical" evidence="9">
    <location>
        <begin position="15"/>
        <end position="35"/>
    </location>
</feature>
<dbReference type="Proteomes" id="UP001369082">
    <property type="component" value="Unassembled WGS sequence"/>
</dbReference>
<feature type="non-terminal residue" evidence="10">
    <location>
        <position position="74"/>
    </location>
</feature>
<feature type="non-terminal residue" evidence="10">
    <location>
        <position position="1"/>
    </location>
</feature>
<comment type="caution">
    <text evidence="10">The sequence shown here is derived from an EMBL/GenBank/DDBJ whole genome shotgun (WGS) entry which is preliminary data.</text>
</comment>
<evidence type="ECO:0000256" key="4">
    <source>
        <dbReference type="ARBA" id="ARBA00022643"/>
    </source>
</evidence>
<keyword evidence="1" id="KW-0813">Transport</keyword>
<evidence type="ECO:0000256" key="6">
    <source>
        <dbReference type="ARBA" id="ARBA00022967"/>
    </source>
</evidence>
<evidence type="ECO:0000256" key="1">
    <source>
        <dbReference type="ARBA" id="ARBA00022448"/>
    </source>
</evidence>
<accession>A0ABU9GUL6</accession>
<evidence type="ECO:0000256" key="3">
    <source>
        <dbReference type="ARBA" id="ARBA00022630"/>
    </source>
</evidence>
<dbReference type="PANTHER" id="PTHR30578">
    <property type="entry name" value="ELECTRON TRANSPORT COMPLEX PROTEIN RNFD"/>
    <property type="match status" value="1"/>
</dbReference>
<protein>
    <submittedName>
        <fullName evidence="10">RnfABCDGE type electron transport complex subunit D</fullName>
    </submittedName>
</protein>
<gene>
    <name evidence="10" type="ORF">V6256_15705</name>
</gene>
<keyword evidence="11" id="KW-1185">Reference proteome</keyword>
<dbReference type="EMBL" id="JBAKAZ010000320">
    <property type="protein sequence ID" value="MEL0631017.1"/>
    <property type="molecule type" value="Genomic_DNA"/>
</dbReference>
<reference evidence="10 11" key="1">
    <citation type="submission" date="2024-02" db="EMBL/GenBank/DDBJ databases">
        <title>Bacteria isolated from the canopy kelp, Nereocystis luetkeana.</title>
        <authorList>
            <person name="Pfister C.A."/>
            <person name="Younker I.T."/>
            <person name="Light S.H."/>
        </authorList>
    </citation>
    <scope>NUCLEOTIDE SEQUENCE [LARGE SCALE GENOMIC DNA]</scope>
    <source>
        <strain evidence="10 11">TI.1.05</strain>
    </source>
</reference>
<keyword evidence="8 9" id="KW-0472">Membrane</keyword>
<evidence type="ECO:0000256" key="7">
    <source>
        <dbReference type="ARBA" id="ARBA00022989"/>
    </source>
</evidence>
<evidence type="ECO:0000256" key="9">
    <source>
        <dbReference type="SAM" id="Phobius"/>
    </source>
</evidence>
<keyword evidence="5 9" id="KW-0812">Transmembrane</keyword>
<dbReference type="Pfam" id="PF03116">
    <property type="entry name" value="NQR2_RnfD_RnfE"/>
    <property type="match status" value="1"/>
</dbReference>
<sequence>HLYGGLGHIIFKPAMAGYVVLLFSFPVQMTAWLPVQSMLAFTLSINDIIHLIFTGFCVDGYSVTQVKTSIDADT</sequence>
<evidence type="ECO:0000256" key="5">
    <source>
        <dbReference type="ARBA" id="ARBA00022692"/>
    </source>
</evidence>
<keyword evidence="6" id="KW-1278">Translocase</keyword>
<organism evidence="10 11">
    <name type="scientific">Psychromonas aquatilis</name>
    <dbReference type="NCBI Taxonomy" id="2005072"/>
    <lineage>
        <taxon>Bacteria</taxon>
        <taxon>Pseudomonadati</taxon>
        <taxon>Pseudomonadota</taxon>
        <taxon>Gammaproteobacteria</taxon>
        <taxon>Alteromonadales</taxon>
        <taxon>Psychromonadaceae</taxon>
        <taxon>Psychromonas</taxon>
    </lineage>
</organism>
<evidence type="ECO:0000313" key="10">
    <source>
        <dbReference type="EMBL" id="MEL0631017.1"/>
    </source>
</evidence>
<dbReference type="PANTHER" id="PTHR30578:SF0">
    <property type="entry name" value="ION-TRANSLOCATING OXIDOREDUCTASE COMPLEX SUBUNIT D"/>
    <property type="match status" value="1"/>
</dbReference>
<dbReference type="RefSeq" id="WP_341599159.1">
    <property type="nucleotide sequence ID" value="NZ_JBAKAZ010000320.1"/>
</dbReference>
<proteinExistence type="predicted"/>
<keyword evidence="7 9" id="KW-1133">Transmembrane helix</keyword>
<evidence type="ECO:0000313" key="11">
    <source>
        <dbReference type="Proteomes" id="UP001369082"/>
    </source>
</evidence>